<reference evidence="4 5" key="1">
    <citation type="journal article" date="2014" name="Nature">
        <title>An environmental bacterial taxon with a large and distinct metabolic repertoire.</title>
        <authorList>
            <person name="Wilson M.C."/>
            <person name="Mori T."/>
            <person name="Ruckert C."/>
            <person name="Uria A.R."/>
            <person name="Helf M.J."/>
            <person name="Takada K."/>
            <person name="Gernert C."/>
            <person name="Steffens U.A."/>
            <person name="Heycke N."/>
            <person name="Schmitt S."/>
            <person name="Rinke C."/>
            <person name="Helfrich E.J."/>
            <person name="Brachmann A.O."/>
            <person name="Gurgui C."/>
            <person name="Wakimoto T."/>
            <person name="Kracht M."/>
            <person name="Crusemann M."/>
            <person name="Hentschel U."/>
            <person name="Abe I."/>
            <person name="Matsunaga S."/>
            <person name="Kalinowski J."/>
            <person name="Takeyama H."/>
            <person name="Piel J."/>
        </authorList>
    </citation>
    <scope>NUCLEOTIDE SEQUENCE [LARGE SCALE GENOMIC DNA]</scope>
    <source>
        <strain evidence="5">TSY1</strain>
    </source>
</reference>
<keyword evidence="5" id="KW-1185">Reference proteome</keyword>
<feature type="domain" description="Quinohemoprotein amine dehydrogenase alpha subunit haem binding" evidence="3">
    <location>
        <begin position="33"/>
        <end position="96"/>
    </location>
</feature>
<protein>
    <recommendedName>
        <fullName evidence="3">Quinohemoprotein amine dehydrogenase alpha subunit haem binding domain-containing protein</fullName>
    </recommendedName>
</protein>
<feature type="region of interest" description="Disordered" evidence="1">
    <location>
        <begin position="98"/>
        <end position="119"/>
    </location>
</feature>
<organism evidence="4 5">
    <name type="scientific">Entotheonella factor</name>
    <dbReference type="NCBI Taxonomy" id="1429438"/>
    <lineage>
        <taxon>Bacteria</taxon>
        <taxon>Pseudomonadati</taxon>
        <taxon>Nitrospinota/Tectimicrobiota group</taxon>
        <taxon>Candidatus Tectimicrobiota</taxon>
        <taxon>Candidatus Entotheonellia</taxon>
        <taxon>Candidatus Entotheonellales</taxon>
        <taxon>Candidatus Entotheonellaceae</taxon>
        <taxon>Candidatus Entotheonella</taxon>
    </lineage>
</organism>
<dbReference type="InterPro" id="IPR036909">
    <property type="entry name" value="Cyt_c-like_dom_sf"/>
</dbReference>
<keyword evidence="2" id="KW-0732">Signal</keyword>
<proteinExistence type="predicted"/>
<gene>
    <name evidence="4" type="ORF">ETSY1_09050</name>
</gene>
<dbReference type="SUPFAM" id="SSF46626">
    <property type="entry name" value="Cytochrome c"/>
    <property type="match status" value="1"/>
</dbReference>
<evidence type="ECO:0000259" key="3">
    <source>
        <dbReference type="Pfam" id="PF09098"/>
    </source>
</evidence>
<dbReference type="Gene3D" id="1.10.760.10">
    <property type="entry name" value="Cytochrome c-like domain"/>
    <property type="match status" value="1"/>
</dbReference>
<dbReference type="HOGENOM" id="CLU_2246131_0_0_7"/>
<dbReference type="InterPro" id="IPR015182">
    <property type="entry name" value="QH-AmDH_asu_heme-bd_dom"/>
</dbReference>
<dbReference type="Proteomes" id="UP000019141">
    <property type="component" value="Unassembled WGS sequence"/>
</dbReference>
<accession>W4LT28</accession>
<evidence type="ECO:0000313" key="5">
    <source>
        <dbReference type="Proteomes" id="UP000019141"/>
    </source>
</evidence>
<dbReference type="EMBL" id="AZHW01000277">
    <property type="protein sequence ID" value="ETX01020.1"/>
    <property type="molecule type" value="Genomic_DNA"/>
</dbReference>
<comment type="caution">
    <text evidence="4">The sequence shown here is derived from an EMBL/GenBank/DDBJ whole genome shotgun (WGS) entry which is preliminary data.</text>
</comment>
<name>W4LT28_ENTF1</name>
<dbReference type="GO" id="GO:0009055">
    <property type="term" value="F:electron transfer activity"/>
    <property type="evidence" value="ECO:0007669"/>
    <property type="project" value="InterPro"/>
</dbReference>
<evidence type="ECO:0000256" key="1">
    <source>
        <dbReference type="SAM" id="MobiDB-lite"/>
    </source>
</evidence>
<feature type="signal peptide" evidence="2">
    <location>
        <begin position="1"/>
        <end position="24"/>
    </location>
</feature>
<evidence type="ECO:0000313" key="4">
    <source>
        <dbReference type="EMBL" id="ETX01020.1"/>
    </source>
</evidence>
<dbReference type="Pfam" id="PF09098">
    <property type="entry name" value="Dehyd-heme_bind"/>
    <property type="match status" value="1"/>
</dbReference>
<dbReference type="AlphaFoldDB" id="W4LT28"/>
<feature type="chain" id="PRO_5004844643" description="Quinohemoprotein amine dehydrogenase alpha subunit haem binding domain-containing protein" evidence="2">
    <location>
        <begin position="25"/>
        <end position="119"/>
    </location>
</feature>
<evidence type="ECO:0000256" key="2">
    <source>
        <dbReference type="SAM" id="SignalP"/>
    </source>
</evidence>
<dbReference type="GO" id="GO:0020037">
    <property type="term" value="F:heme binding"/>
    <property type="evidence" value="ECO:0007669"/>
    <property type="project" value="InterPro"/>
</dbReference>
<sequence>MMRVLRASTLSLALVGLFAVIAMAGNLLPDGPGKILIEANCQSCHSLKLVVQQSMSRERWDEALTWMQKHHKLRQFAPEERKRILDYLAANLGPSAPAGAIGLMPPRPNVLHPRPQTQR</sequence>